<feature type="region of interest" description="Disordered" evidence="2">
    <location>
        <begin position="25"/>
        <end position="113"/>
    </location>
</feature>
<accession>A0AAQ3L9W3</accession>
<sequence length="213" mass="24069">MDQLLEYLVPIVVFIVWAAGQVLSKRSQGNEDEEEHSDGNEDRARRIQEEIRRKIAERSQQQDGQQSPPPLEQAPPPLTQKPSPYRTTPIGRERDERASNFPPPLSTSTEPAFFEVPKPARNLEAELEEQQKRLEESQRRAKAARLEALSRMAKVKGQPGQTRPRRVATSLREDVIATLSDPAAARKAILYYEILGTPVGMREDGKIKPAWAN</sequence>
<evidence type="ECO:0000256" key="1">
    <source>
        <dbReference type="SAM" id="Coils"/>
    </source>
</evidence>
<gene>
    <name evidence="3" type="ORF">RZN69_01680</name>
</gene>
<proteinExistence type="predicted"/>
<protein>
    <submittedName>
        <fullName evidence="3">Uncharacterized protein</fullName>
    </submittedName>
</protein>
<feature type="compositionally biased region" description="Basic and acidic residues" evidence="2">
    <location>
        <begin position="37"/>
        <end position="57"/>
    </location>
</feature>
<organism evidence="3 4">
    <name type="scientific">Rubellicoccus peritrichatus</name>
    <dbReference type="NCBI Taxonomy" id="3080537"/>
    <lineage>
        <taxon>Bacteria</taxon>
        <taxon>Pseudomonadati</taxon>
        <taxon>Verrucomicrobiota</taxon>
        <taxon>Opitutia</taxon>
        <taxon>Puniceicoccales</taxon>
        <taxon>Cerasicoccaceae</taxon>
        <taxon>Rubellicoccus</taxon>
    </lineage>
</organism>
<name>A0AAQ3L9W3_9BACT</name>
<evidence type="ECO:0000256" key="2">
    <source>
        <dbReference type="SAM" id="MobiDB-lite"/>
    </source>
</evidence>
<evidence type="ECO:0000313" key="4">
    <source>
        <dbReference type="Proteomes" id="UP001304300"/>
    </source>
</evidence>
<keyword evidence="1" id="KW-0175">Coiled coil</keyword>
<dbReference type="KEGG" id="puo:RZN69_01680"/>
<evidence type="ECO:0000313" key="3">
    <source>
        <dbReference type="EMBL" id="WOO41781.1"/>
    </source>
</evidence>
<dbReference type="RefSeq" id="WP_317834265.1">
    <property type="nucleotide sequence ID" value="NZ_CP136920.1"/>
</dbReference>
<dbReference type="AlphaFoldDB" id="A0AAQ3L9W3"/>
<keyword evidence="4" id="KW-1185">Reference proteome</keyword>
<feature type="coiled-coil region" evidence="1">
    <location>
        <begin position="120"/>
        <end position="147"/>
    </location>
</feature>
<feature type="compositionally biased region" description="Pro residues" evidence="2">
    <location>
        <begin position="67"/>
        <end position="79"/>
    </location>
</feature>
<dbReference type="Proteomes" id="UP001304300">
    <property type="component" value="Chromosome"/>
</dbReference>
<dbReference type="EMBL" id="CP136920">
    <property type="protein sequence ID" value="WOO41781.1"/>
    <property type="molecule type" value="Genomic_DNA"/>
</dbReference>
<reference evidence="3 4" key="1">
    <citation type="submission" date="2023-10" db="EMBL/GenBank/DDBJ databases">
        <title>Rubellicoccus peritrichatus gen. nov., sp. nov., isolated from an algae of coral reef tank.</title>
        <authorList>
            <person name="Luo J."/>
        </authorList>
    </citation>
    <scope>NUCLEOTIDE SEQUENCE [LARGE SCALE GENOMIC DNA]</scope>
    <source>
        <strain evidence="3 4">CR14</strain>
    </source>
</reference>